<dbReference type="AlphaFoldDB" id="A0ABD5F4K8"/>
<keyword evidence="3 8" id="KW-0645">Protease</keyword>
<keyword evidence="5" id="KW-0720">Serine protease</keyword>
<feature type="region of interest" description="Disordered" evidence="7">
    <location>
        <begin position="228"/>
        <end position="278"/>
    </location>
</feature>
<evidence type="ECO:0000256" key="4">
    <source>
        <dbReference type="ARBA" id="ARBA00022801"/>
    </source>
</evidence>
<feature type="compositionally biased region" description="Acidic residues" evidence="7">
    <location>
        <begin position="239"/>
        <end position="249"/>
    </location>
</feature>
<evidence type="ECO:0000256" key="6">
    <source>
        <dbReference type="RuleBase" id="RU003567"/>
    </source>
</evidence>
<dbReference type="InterPro" id="IPR029045">
    <property type="entry name" value="ClpP/crotonase-like_dom_sf"/>
</dbReference>
<dbReference type="InterPro" id="IPR023562">
    <property type="entry name" value="ClpP/TepA"/>
</dbReference>
<evidence type="ECO:0000313" key="8">
    <source>
        <dbReference type="EMBL" id="MDT2513354.1"/>
    </source>
</evidence>
<evidence type="ECO:0000256" key="1">
    <source>
        <dbReference type="ARBA" id="ARBA00007039"/>
    </source>
</evidence>
<dbReference type="PANTHER" id="PTHR10381">
    <property type="entry name" value="ATP-DEPENDENT CLP PROTEASE PROTEOLYTIC SUBUNIT"/>
    <property type="match status" value="1"/>
</dbReference>
<dbReference type="CDD" id="cd07016">
    <property type="entry name" value="S14_ClpP_1"/>
    <property type="match status" value="1"/>
</dbReference>
<keyword evidence="2" id="KW-0963">Cytoplasm</keyword>
<dbReference type="SUPFAM" id="SSF52096">
    <property type="entry name" value="ClpP/crotonase"/>
    <property type="match status" value="1"/>
</dbReference>
<accession>A0ABD5F4K8</accession>
<reference evidence="8 9" key="1">
    <citation type="submission" date="2023-03" db="EMBL/GenBank/DDBJ databases">
        <authorList>
            <person name="Shen W."/>
            <person name="Cai J."/>
        </authorList>
    </citation>
    <scope>NUCLEOTIDE SEQUENCE [LARGE SCALE GENOMIC DNA]</scope>
    <source>
        <strain evidence="8 9">Y2</strain>
    </source>
</reference>
<dbReference type="PRINTS" id="PR00127">
    <property type="entry name" value="CLPPROTEASEP"/>
</dbReference>
<evidence type="ECO:0000256" key="3">
    <source>
        <dbReference type="ARBA" id="ARBA00022670"/>
    </source>
</evidence>
<dbReference type="NCBIfam" id="NF045542">
    <property type="entry name" value="Clp_rel_HeadMat"/>
    <property type="match status" value="1"/>
</dbReference>
<feature type="compositionally biased region" description="Acidic residues" evidence="7">
    <location>
        <begin position="256"/>
        <end position="278"/>
    </location>
</feature>
<dbReference type="GO" id="GO:0008236">
    <property type="term" value="F:serine-type peptidase activity"/>
    <property type="evidence" value="ECO:0007669"/>
    <property type="project" value="UniProtKB-KW"/>
</dbReference>
<evidence type="ECO:0000256" key="2">
    <source>
        <dbReference type="ARBA" id="ARBA00022490"/>
    </source>
</evidence>
<protein>
    <recommendedName>
        <fullName evidence="6">ATP-dependent Clp protease proteolytic subunit</fullName>
    </recommendedName>
</protein>
<dbReference type="GO" id="GO:0006508">
    <property type="term" value="P:proteolysis"/>
    <property type="evidence" value="ECO:0007669"/>
    <property type="project" value="UniProtKB-KW"/>
</dbReference>
<feature type="compositionally biased region" description="Basic and acidic residues" evidence="7">
    <location>
        <begin position="228"/>
        <end position="238"/>
    </location>
</feature>
<dbReference type="InterPro" id="IPR001907">
    <property type="entry name" value="ClpP"/>
</dbReference>
<gene>
    <name evidence="8" type="ORF">P7D79_03800</name>
</gene>
<dbReference type="PANTHER" id="PTHR10381:SF70">
    <property type="entry name" value="ATP-DEPENDENT CLP PROTEASE PROTEOLYTIC SUBUNIT"/>
    <property type="match status" value="1"/>
</dbReference>
<proteinExistence type="inferred from homology"/>
<dbReference type="Proteomes" id="UP001264335">
    <property type="component" value="Unassembled WGS sequence"/>
</dbReference>
<dbReference type="EMBL" id="JARPWY010000006">
    <property type="protein sequence ID" value="MDT2513354.1"/>
    <property type="molecule type" value="Genomic_DNA"/>
</dbReference>
<dbReference type="RefSeq" id="WP_311924170.1">
    <property type="nucleotide sequence ID" value="NZ_JARPWV010000038.1"/>
</dbReference>
<evidence type="ECO:0000313" key="9">
    <source>
        <dbReference type="Proteomes" id="UP001264335"/>
    </source>
</evidence>
<comment type="caution">
    <text evidence="8">The sequence shown here is derived from an EMBL/GenBank/DDBJ whole genome shotgun (WGS) entry which is preliminary data.</text>
</comment>
<evidence type="ECO:0000256" key="7">
    <source>
        <dbReference type="SAM" id="MobiDB-lite"/>
    </source>
</evidence>
<sequence>MIKLRLSGVVGYDITADSVSDFLDEHDDKDITLFLNSPGGYIVEGLEIYSLLRASGRNITTVLTGMAASMGSILFLAGDKRIAMTGTLFMIHKPSGIAWGDANEMRKEAEVLDKMQGSLQEIYEERANIENLENLINAESWFNVKEMKENGVVNSDEAVVFDGVVDPNNDEEDDDDQTIIILGSEDNMAKKDDLQAEIDELKAQKAQLEEQAEEARLEAELATMKADVDKLKAEADKEPEPDDDIEDIEPTPADPEPVEDDVVDPEPEEEKPEIEEETNVIDTTKTVAKKQKNKIPAFMQVESKY</sequence>
<dbReference type="Gene3D" id="3.90.226.10">
    <property type="entry name" value="2-enoyl-CoA Hydratase, Chain A, domain 1"/>
    <property type="match status" value="1"/>
</dbReference>
<organism evidence="8 9">
    <name type="scientific">Enterococcus avium</name>
    <name type="common">Streptococcus avium</name>
    <dbReference type="NCBI Taxonomy" id="33945"/>
    <lineage>
        <taxon>Bacteria</taxon>
        <taxon>Bacillati</taxon>
        <taxon>Bacillota</taxon>
        <taxon>Bacilli</taxon>
        <taxon>Lactobacillales</taxon>
        <taxon>Enterococcaceae</taxon>
        <taxon>Enterococcus</taxon>
    </lineage>
</organism>
<keyword evidence="4" id="KW-0378">Hydrolase</keyword>
<comment type="similarity">
    <text evidence="1 6">Belongs to the peptidase S14 family.</text>
</comment>
<evidence type="ECO:0000256" key="5">
    <source>
        <dbReference type="ARBA" id="ARBA00022825"/>
    </source>
</evidence>
<name>A0ABD5F4K8_ENTAV</name>
<dbReference type="Pfam" id="PF00574">
    <property type="entry name" value="CLP_protease"/>
    <property type="match status" value="1"/>
</dbReference>